<dbReference type="InterPro" id="IPR011009">
    <property type="entry name" value="Kinase-like_dom_sf"/>
</dbReference>
<comment type="caution">
    <text evidence="2">The sequence shown here is derived from an EMBL/GenBank/DDBJ whole genome shotgun (WGS) entry which is preliminary data.</text>
</comment>
<dbReference type="Gene3D" id="1.10.510.10">
    <property type="entry name" value="Transferase(Phosphotransferase) domain 1"/>
    <property type="match status" value="1"/>
</dbReference>
<gene>
    <name evidence="2" type="ORF">BFJ63_vAg18058</name>
</gene>
<dbReference type="GO" id="GO:0005524">
    <property type="term" value="F:ATP binding"/>
    <property type="evidence" value="ECO:0007669"/>
    <property type="project" value="InterPro"/>
</dbReference>
<feature type="domain" description="Protein kinase" evidence="1">
    <location>
        <begin position="181"/>
        <end position="487"/>
    </location>
</feature>
<evidence type="ECO:0000313" key="3">
    <source>
        <dbReference type="Proteomes" id="UP000290540"/>
    </source>
</evidence>
<evidence type="ECO:0000313" key="2">
    <source>
        <dbReference type="EMBL" id="RYC79061.1"/>
    </source>
</evidence>
<protein>
    <recommendedName>
        <fullName evidence="1">Protein kinase domain-containing protein</fullName>
    </recommendedName>
</protein>
<sequence>MDVFNTIITSAQIIYNFLDACAGYSDDAASLAARFRWDLRAVEHLRTYFNERSDASRSLSLPEEDKKLLADIEEYLSVLARRVVASGTRIKSQGWLRNNLNRAMWFHREKELRKLESELFEWTLRFDVRVLALPPRVRTVIPEMDAHHAPKVLRSSLQISEFRKLAEDVQERKVDSMFLDHVPNELCGTAQPGQPLQSHGQPVMVELRSYSPTTAQKEVDELRSSLGVLAVALNYVESGSGVNLLNVESLFKDPDHCQFGLVQKLPFPTSKTWTLETLLLSKGPNSVRLPAMHSLSDRFRFAQRLATSLFFIHSTGFIHKNMSSQSVYVFEREGSSDKDNFPYSLGEPYLLGFGWVRSQDGWSDNFRRPKGEWSKDIYEHPYRLAAEPPLPRYINTYDVYGLGVVLLELGLWRPITRYENKFAALAPEERRKMLVDIAEDLNITMGPKYRSVVQWCLQLDGKQAIRDATFINMVLNKLDELEDVISI</sequence>
<dbReference type="PROSITE" id="PS50011">
    <property type="entry name" value="PROTEIN_KINASE_DOM"/>
    <property type="match status" value="1"/>
</dbReference>
<dbReference type="EMBL" id="MQTW01000795">
    <property type="protein sequence ID" value="RYC79061.1"/>
    <property type="molecule type" value="Genomic_DNA"/>
</dbReference>
<evidence type="ECO:0000259" key="1">
    <source>
        <dbReference type="PROSITE" id="PS50011"/>
    </source>
</evidence>
<dbReference type="PANTHER" id="PTHR37542:SF3">
    <property type="entry name" value="PRION-INHIBITION AND PROPAGATION HELO DOMAIN-CONTAINING PROTEIN"/>
    <property type="match status" value="1"/>
</dbReference>
<dbReference type="AlphaFoldDB" id="A0A4Q2UXC0"/>
<dbReference type="GO" id="GO:0004672">
    <property type="term" value="F:protein kinase activity"/>
    <property type="evidence" value="ECO:0007669"/>
    <property type="project" value="InterPro"/>
</dbReference>
<accession>A0A4Q2UXC0</accession>
<dbReference type="SUPFAM" id="SSF56112">
    <property type="entry name" value="Protein kinase-like (PK-like)"/>
    <property type="match status" value="1"/>
</dbReference>
<organism evidence="2 3">
    <name type="scientific">Fusarium oxysporum f. sp. narcissi</name>
    <dbReference type="NCBI Taxonomy" id="451672"/>
    <lineage>
        <taxon>Eukaryota</taxon>
        <taxon>Fungi</taxon>
        <taxon>Dikarya</taxon>
        <taxon>Ascomycota</taxon>
        <taxon>Pezizomycotina</taxon>
        <taxon>Sordariomycetes</taxon>
        <taxon>Hypocreomycetidae</taxon>
        <taxon>Hypocreales</taxon>
        <taxon>Nectriaceae</taxon>
        <taxon>Fusarium</taxon>
        <taxon>Fusarium oxysporum species complex</taxon>
    </lineage>
</organism>
<dbReference type="PANTHER" id="PTHR37542">
    <property type="entry name" value="HELO DOMAIN-CONTAINING PROTEIN-RELATED"/>
    <property type="match status" value="1"/>
</dbReference>
<dbReference type="Proteomes" id="UP000290540">
    <property type="component" value="Unassembled WGS sequence"/>
</dbReference>
<proteinExistence type="predicted"/>
<reference evidence="2 3" key="1">
    <citation type="submission" date="2016-12" db="EMBL/GenBank/DDBJ databases">
        <title>Draft genome sequence of Fusarium oxysporum causing rot on Narcissus.</title>
        <authorList>
            <person name="Armitage A.D."/>
            <person name="Taylor A."/>
            <person name="Clarkson J.P."/>
            <person name="Harrison R.J."/>
            <person name="Jackson A.C."/>
        </authorList>
    </citation>
    <scope>NUCLEOTIDE SEQUENCE [LARGE SCALE GENOMIC DNA]</scope>
    <source>
        <strain evidence="2 3">N139</strain>
    </source>
</reference>
<name>A0A4Q2UXC0_FUSOX</name>
<dbReference type="InterPro" id="IPR000719">
    <property type="entry name" value="Prot_kinase_dom"/>
</dbReference>